<accession>A0A3E1NWD5</accession>
<gene>
    <name evidence="3" type="ORF">DXN04_25995</name>
</gene>
<keyword evidence="1" id="KW-0597">Phosphoprotein</keyword>
<reference evidence="3 4" key="1">
    <citation type="submission" date="2018-08" db="EMBL/GenBank/DDBJ databases">
        <title>Chitinophaga sp. K20C18050901, a novel bacterium isolated from forest soil.</title>
        <authorList>
            <person name="Wang C."/>
        </authorList>
    </citation>
    <scope>NUCLEOTIDE SEQUENCE [LARGE SCALE GENOMIC DNA]</scope>
    <source>
        <strain evidence="3 4">K20C18050901</strain>
    </source>
</reference>
<name>A0A3E1NWD5_9BACT</name>
<dbReference type="Gene3D" id="3.40.50.2300">
    <property type="match status" value="1"/>
</dbReference>
<proteinExistence type="predicted"/>
<dbReference type="InterPro" id="IPR001789">
    <property type="entry name" value="Sig_transdc_resp-reg_receiver"/>
</dbReference>
<dbReference type="GO" id="GO:0000160">
    <property type="term" value="P:phosphorelay signal transduction system"/>
    <property type="evidence" value="ECO:0007669"/>
    <property type="project" value="InterPro"/>
</dbReference>
<protein>
    <submittedName>
        <fullName evidence="3">Response regulator</fullName>
    </submittedName>
</protein>
<evidence type="ECO:0000259" key="2">
    <source>
        <dbReference type="PROSITE" id="PS50110"/>
    </source>
</evidence>
<sequence>MEEHVIDVLFIDIRMPNVSGLDFYKSLPRIMVVVFTTAYSEYAIEAFNARAADFLLKPF</sequence>
<evidence type="ECO:0000313" key="4">
    <source>
        <dbReference type="Proteomes" id="UP000261174"/>
    </source>
</evidence>
<dbReference type="OrthoDB" id="2168082at2"/>
<feature type="modified residue" description="4-aspartylphosphate" evidence="1">
    <location>
        <position position="12"/>
    </location>
</feature>
<dbReference type="EMBL" id="QTJV01000010">
    <property type="protein sequence ID" value="RFM32231.1"/>
    <property type="molecule type" value="Genomic_DNA"/>
</dbReference>
<dbReference type="SUPFAM" id="SSF52172">
    <property type="entry name" value="CheY-like"/>
    <property type="match status" value="1"/>
</dbReference>
<evidence type="ECO:0000313" key="3">
    <source>
        <dbReference type="EMBL" id="RFM32231.1"/>
    </source>
</evidence>
<dbReference type="Pfam" id="PF00072">
    <property type="entry name" value="Response_reg"/>
    <property type="match status" value="1"/>
</dbReference>
<dbReference type="AlphaFoldDB" id="A0A3E1NWD5"/>
<dbReference type="PROSITE" id="PS50110">
    <property type="entry name" value="RESPONSE_REGULATORY"/>
    <property type="match status" value="1"/>
</dbReference>
<evidence type="ECO:0000256" key="1">
    <source>
        <dbReference type="PROSITE-ProRule" id="PRU00169"/>
    </source>
</evidence>
<dbReference type="InterPro" id="IPR011006">
    <property type="entry name" value="CheY-like_superfamily"/>
</dbReference>
<organism evidence="3 4">
    <name type="scientific">Chitinophaga silvisoli</name>
    <dbReference type="NCBI Taxonomy" id="2291814"/>
    <lineage>
        <taxon>Bacteria</taxon>
        <taxon>Pseudomonadati</taxon>
        <taxon>Bacteroidota</taxon>
        <taxon>Chitinophagia</taxon>
        <taxon>Chitinophagales</taxon>
        <taxon>Chitinophagaceae</taxon>
        <taxon>Chitinophaga</taxon>
    </lineage>
</organism>
<dbReference type="Proteomes" id="UP000261174">
    <property type="component" value="Unassembled WGS sequence"/>
</dbReference>
<comment type="caution">
    <text evidence="3">The sequence shown here is derived from an EMBL/GenBank/DDBJ whole genome shotgun (WGS) entry which is preliminary data.</text>
</comment>
<keyword evidence="4" id="KW-1185">Reference proteome</keyword>
<feature type="domain" description="Response regulatory" evidence="2">
    <location>
        <begin position="1"/>
        <end position="59"/>
    </location>
</feature>